<evidence type="ECO:0000313" key="6">
    <source>
        <dbReference type="Proteomes" id="UP000050975"/>
    </source>
</evidence>
<dbReference type="GO" id="GO:0031564">
    <property type="term" value="P:transcription antitermination"/>
    <property type="evidence" value="ECO:0007669"/>
    <property type="project" value="UniProtKB-KW"/>
</dbReference>
<accession>A0A0S8K058</accession>
<protein>
    <recommendedName>
        <fullName evidence="4">NusG-like N-terminal domain-containing protein</fullName>
    </recommendedName>
</protein>
<dbReference type="Proteomes" id="UP000050975">
    <property type="component" value="Unassembled WGS sequence"/>
</dbReference>
<sequence>MSWYAGYTKCNHERVVHKILHDKGINTFLPEIIVPSRRKNRKILIKRPLFRNYLFIELDELRENWMRVFRTPGLARICGNGRPTPIPDDDINSIKIFVSSDRNLYPLPFLHIGARVQVMSGPLTGAIGILVKEDRKKRRLSVSVELMGQSVVVSLFDDEVKPF</sequence>
<evidence type="ECO:0000256" key="2">
    <source>
        <dbReference type="ARBA" id="ARBA00023015"/>
    </source>
</evidence>
<dbReference type="EMBL" id="LJVE01000016">
    <property type="protein sequence ID" value="KPL15359.1"/>
    <property type="molecule type" value="Genomic_DNA"/>
</dbReference>
<evidence type="ECO:0000256" key="1">
    <source>
        <dbReference type="ARBA" id="ARBA00022814"/>
    </source>
</evidence>
<evidence type="ECO:0000313" key="5">
    <source>
        <dbReference type="EMBL" id="KPL15359.1"/>
    </source>
</evidence>
<dbReference type="InterPro" id="IPR043425">
    <property type="entry name" value="NusG-like"/>
</dbReference>
<dbReference type="SMART" id="SM00738">
    <property type="entry name" value="NGN"/>
    <property type="match status" value="1"/>
</dbReference>
<keyword evidence="2" id="KW-0805">Transcription regulation</keyword>
<proteinExistence type="predicted"/>
<dbReference type="SUPFAM" id="SSF50104">
    <property type="entry name" value="Translation proteins SH3-like domain"/>
    <property type="match status" value="1"/>
</dbReference>
<evidence type="ECO:0000256" key="3">
    <source>
        <dbReference type="ARBA" id="ARBA00023163"/>
    </source>
</evidence>
<dbReference type="PANTHER" id="PTHR30265">
    <property type="entry name" value="RHO-INTERACTING TRANSCRIPTION TERMINATION FACTOR NUSG"/>
    <property type="match status" value="1"/>
</dbReference>
<keyword evidence="3" id="KW-0804">Transcription</keyword>
<organism evidence="5 6">
    <name type="scientific">candidate division WOR_3 bacterium SM1_77</name>
    <dbReference type="NCBI Taxonomy" id="1703778"/>
    <lineage>
        <taxon>Bacteria</taxon>
        <taxon>Bacteria division WOR-3</taxon>
    </lineage>
</organism>
<dbReference type="PANTHER" id="PTHR30265:SF4">
    <property type="entry name" value="KOW MOTIF FAMILY PROTEIN, EXPRESSED"/>
    <property type="match status" value="1"/>
</dbReference>
<feature type="domain" description="NusG-like N-terminal" evidence="4">
    <location>
        <begin position="1"/>
        <end position="98"/>
    </location>
</feature>
<dbReference type="InterPro" id="IPR008991">
    <property type="entry name" value="Translation_prot_SH3-like_sf"/>
</dbReference>
<dbReference type="Pfam" id="PF02357">
    <property type="entry name" value="NusG"/>
    <property type="match status" value="1"/>
</dbReference>
<evidence type="ECO:0000259" key="4">
    <source>
        <dbReference type="SMART" id="SM00738"/>
    </source>
</evidence>
<comment type="caution">
    <text evidence="5">The sequence shown here is derived from an EMBL/GenBank/DDBJ whole genome shotgun (WGS) entry which is preliminary data.</text>
</comment>
<gene>
    <name evidence="5" type="ORF">AMJ74_01650</name>
</gene>
<name>A0A0S8K058_UNCW3</name>
<reference evidence="5 6" key="1">
    <citation type="journal article" date="2015" name="Microbiome">
        <title>Genomic resolution of linkages in carbon, nitrogen, and sulfur cycling among widespread estuary sediment bacteria.</title>
        <authorList>
            <person name="Baker B.J."/>
            <person name="Lazar C.S."/>
            <person name="Teske A.P."/>
            <person name="Dick G.J."/>
        </authorList>
    </citation>
    <scope>NUCLEOTIDE SEQUENCE [LARGE SCALE GENOMIC DNA]</scope>
    <source>
        <strain evidence="5">SM1_77</strain>
    </source>
</reference>
<dbReference type="GO" id="GO:0006354">
    <property type="term" value="P:DNA-templated transcription elongation"/>
    <property type="evidence" value="ECO:0007669"/>
    <property type="project" value="InterPro"/>
</dbReference>
<dbReference type="InterPro" id="IPR006645">
    <property type="entry name" value="NGN-like_dom"/>
</dbReference>
<dbReference type="InterPro" id="IPR036735">
    <property type="entry name" value="NGN_dom_sf"/>
</dbReference>
<dbReference type="AlphaFoldDB" id="A0A0S8K058"/>
<keyword evidence="1" id="KW-0889">Transcription antitermination</keyword>
<dbReference type="SUPFAM" id="SSF82679">
    <property type="entry name" value="N-utilization substance G protein NusG, N-terminal domain"/>
    <property type="match status" value="1"/>
</dbReference>
<dbReference type="Gene3D" id="3.30.70.940">
    <property type="entry name" value="NusG, N-terminal domain"/>
    <property type="match status" value="1"/>
</dbReference>